<dbReference type="Proteomes" id="UP000821845">
    <property type="component" value="Chromosome 3"/>
</dbReference>
<protein>
    <submittedName>
        <fullName evidence="1">Uncharacterized protein</fullName>
    </submittedName>
</protein>
<proteinExistence type="predicted"/>
<gene>
    <name evidence="1" type="ORF">HPB50_025337</name>
</gene>
<comment type="caution">
    <text evidence="1">The sequence shown here is derived from an EMBL/GenBank/DDBJ whole genome shotgun (WGS) entry which is preliminary data.</text>
</comment>
<accession>A0ACB7STD3</accession>
<dbReference type="EMBL" id="CM023483">
    <property type="protein sequence ID" value="KAH6937068.1"/>
    <property type="molecule type" value="Genomic_DNA"/>
</dbReference>
<reference evidence="1" key="1">
    <citation type="submission" date="2020-05" db="EMBL/GenBank/DDBJ databases">
        <title>Large-scale comparative analyses of tick genomes elucidate their genetic diversity and vector capacities.</title>
        <authorList>
            <person name="Jia N."/>
            <person name="Wang J."/>
            <person name="Shi W."/>
            <person name="Du L."/>
            <person name="Sun Y."/>
            <person name="Zhan W."/>
            <person name="Jiang J."/>
            <person name="Wang Q."/>
            <person name="Zhang B."/>
            <person name="Ji P."/>
            <person name="Sakyi L.B."/>
            <person name="Cui X."/>
            <person name="Yuan T."/>
            <person name="Jiang B."/>
            <person name="Yang W."/>
            <person name="Lam T.T.-Y."/>
            <person name="Chang Q."/>
            <person name="Ding S."/>
            <person name="Wang X."/>
            <person name="Zhu J."/>
            <person name="Ruan X."/>
            <person name="Zhao L."/>
            <person name="Wei J."/>
            <person name="Que T."/>
            <person name="Du C."/>
            <person name="Cheng J."/>
            <person name="Dai P."/>
            <person name="Han X."/>
            <person name="Huang E."/>
            <person name="Gao Y."/>
            <person name="Liu J."/>
            <person name="Shao H."/>
            <person name="Ye R."/>
            <person name="Li L."/>
            <person name="Wei W."/>
            <person name="Wang X."/>
            <person name="Wang C."/>
            <person name="Yang T."/>
            <person name="Huo Q."/>
            <person name="Li W."/>
            <person name="Guo W."/>
            <person name="Chen H."/>
            <person name="Zhou L."/>
            <person name="Ni X."/>
            <person name="Tian J."/>
            <person name="Zhou Y."/>
            <person name="Sheng Y."/>
            <person name="Liu T."/>
            <person name="Pan Y."/>
            <person name="Xia L."/>
            <person name="Li J."/>
            <person name="Zhao F."/>
            <person name="Cao W."/>
        </authorList>
    </citation>
    <scope>NUCLEOTIDE SEQUENCE</scope>
    <source>
        <strain evidence="1">Hyas-2018</strain>
    </source>
</reference>
<keyword evidence="2" id="KW-1185">Reference proteome</keyword>
<name>A0ACB7STD3_HYAAI</name>
<organism evidence="1 2">
    <name type="scientific">Hyalomma asiaticum</name>
    <name type="common">Tick</name>
    <dbReference type="NCBI Taxonomy" id="266040"/>
    <lineage>
        <taxon>Eukaryota</taxon>
        <taxon>Metazoa</taxon>
        <taxon>Ecdysozoa</taxon>
        <taxon>Arthropoda</taxon>
        <taxon>Chelicerata</taxon>
        <taxon>Arachnida</taxon>
        <taxon>Acari</taxon>
        <taxon>Parasitiformes</taxon>
        <taxon>Ixodida</taxon>
        <taxon>Ixodoidea</taxon>
        <taxon>Ixodidae</taxon>
        <taxon>Hyalomminae</taxon>
        <taxon>Hyalomma</taxon>
    </lineage>
</organism>
<evidence type="ECO:0000313" key="2">
    <source>
        <dbReference type="Proteomes" id="UP000821845"/>
    </source>
</evidence>
<sequence>MTTHSPELTAKATAPLQQQEQRIGDVVATSQQGPAGGSTAAPKVETAAPPDTDGSSSLPEPEGMDTFSGPNLPAGKRPHDRILTQATQQEGSGGDEPPPKAPDHLVEGRHPGPIEANVRGTVTFRSRQHRRARAIVAVTTRKRRSDRSIVLFYIRDECSAKMASITRVTRAIRFGLPSGGESCRSTVEA</sequence>
<evidence type="ECO:0000313" key="1">
    <source>
        <dbReference type="EMBL" id="KAH6937068.1"/>
    </source>
</evidence>